<dbReference type="InterPro" id="IPR006311">
    <property type="entry name" value="TAT_signal"/>
</dbReference>
<dbReference type="PANTHER" id="PTHR30290">
    <property type="entry name" value="PERIPLASMIC BINDING COMPONENT OF ABC TRANSPORTER"/>
    <property type="match status" value="1"/>
</dbReference>
<feature type="domain" description="Solute-binding protein family 5" evidence="3">
    <location>
        <begin position="113"/>
        <end position="451"/>
    </location>
</feature>
<protein>
    <submittedName>
        <fullName evidence="4">Tat pathway signal sequence domain protein</fullName>
    </submittedName>
</protein>
<gene>
    <name evidence="4" type="ORF">HMPREF0044_1445</name>
</gene>
<dbReference type="OrthoDB" id="5243526at2"/>
<comment type="caution">
    <text evidence="4">The sequence shown here is derived from an EMBL/GenBank/DDBJ whole genome shotgun (WGS) entry which is preliminary data.</text>
</comment>
<dbReference type="AlphaFoldDB" id="C0W2A1"/>
<reference evidence="4 5" key="1">
    <citation type="submission" date="2009-01" db="EMBL/GenBank/DDBJ databases">
        <authorList>
            <person name="Qin X."/>
            <person name="Bachman B."/>
            <person name="Battles P."/>
            <person name="Bell A."/>
            <person name="Bess C."/>
            <person name="Bickham C."/>
            <person name="Chaboub L."/>
            <person name="Chen D."/>
            <person name="Coyle M."/>
            <person name="Deiros D.R."/>
            <person name="Dinh H."/>
            <person name="Forbes L."/>
            <person name="Fowler G."/>
            <person name="Francisco L."/>
            <person name="Fu Q."/>
            <person name="Gubbala S."/>
            <person name="Hale W."/>
            <person name="Han Y."/>
            <person name="Hemphill L."/>
            <person name="Highlander S.K."/>
            <person name="Hirani K."/>
            <person name="Hogues M."/>
            <person name="Jackson L."/>
            <person name="Jakkamsetti A."/>
            <person name="Javaid M."/>
            <person name="Jiang H."/>
            <person name="Korchina V."/>
            <person name="Kovar C."/>
            <person name="Lara F."/>
            <person name="Lee S."/>
            <person name="Mata R."/>
            <person name="Mathew T."/>
            <person name="Moen C."/>
            <person name="Morales K."/>
            <person name="Munidasa M."/>
            <person name="Nazareth L."/>
            <person name="Ngo R."/>
            <person name="Nguyen L."/>
            <person name="Okwuonu G."/>
            <person name="Ongeri F."/>
            <person name="Patil S."/>
            <person name="Petrosino J."/>
            <person name="Pham C."/>
            <person name="Pham P."/>
            <person name="Pu L.-L."/>
            <person name="Puazo M."/>
            <person name="Raj R."/>
            <person name="Reid J."/>
            <person name="Rouhana J."/>
            <person name="Saada N."/>
            <person name="Shang Y."/>
            <person name="Simmons D."/>
            <person name="Thornton R."/>
            <person name="Warren J."/>
            <person name="Weissenberger G."/>
            <person name="Zhang J."/>
            <person name="Zhang L."/>
            <person name="Zhou C."/>
            <person name="Zhu D."/>
            <person name="Muzny D."/>
            <person name="Worley K."/>
            <person name="Gibbs R."/>
        </authorList>
    </citation>
    <scope>NUCLEOTIDE SEQUENCE [LARGE SCALE GENOMIC DNA]</scope>
    <source>
        <strain evidence="4 5">DSM 15436</strain>
    </source>
</reference>
<dbReference type="InterPro" id="IPR000914">
    <property type="entry name" value="SBP_5_dom"/>
</dbReference>
<sequence length="540" mass="58840">MTKSIGTTDRRGFLKLAGTITAAAGIAATLAACGNKAEEKGKAAEKPAEELPKGGTITAGISYELGTNGYDPMTTTSALTIAANWHTLEGLFEIMPTEDRTCYAALSKDAEPVKVDDTTYEVTLRDGAKFHNGADVTVEDVVFSFERVLNPENKSLYASFLGFLESVTKKDDKTVTLKLKYPFSLVKERLSVVKVVPKAVVEADPKAFDANPVGTGPFKMTDNGAASAKVVFEKFADYNGPKPANADKMEWKILPDAATRTNAITSKDVQAIDSVPYLSIDQVKGSASVESVQGFGLLFMMFNNGDNSPMKDVKNRQAALYALDMEKVVKTALLNQATPATCFVQENHRAYKKAKNVYTLDAEKAKKTFAETGLTKVRMLVTNHDWVKLCTPILKESLEAAGLQVEFTEFKSSDLYNTIGQSADWDIVVAPGDPSVFGDDADLLLSWWYGGDIWTDTRMHWKGTESYTKVQSLMSAAAQTTGDEQLKAWHEIFDVISEEVPLYPLFHRKSPSAWDAASLPGFKPISLTGLSFVDVATTKA</sequence>
<dbReference type="Pfam" id="PF00496">
    <property type="entry name" value="SBP_bac_5"/>
    <property type="match status" value="1"/>
</dbReference>
<dbReference type="InterPro" id="IPR030678">
    <property type="entry name" value="Peptide/Ni-bd"/>
</dbReference>
<feature type="transmembrane region" description="Helical" evidence="2">
    <location>
        <begin position="12"/>
        <end position="32"/>
    </location>
</feature>
<dbReference type="GO" id="GO:0015833">
    <property type="term" value="P:peptide transport"/>
    <property type="evidence" value="ECO:0007669"/>
    <property type="project" value="TreeGrafter"/>
</dbReference>
<dbReference type="RefSeq" id="WP_006546904.1">
    <property type="nucleotide sequence ID" value="NZ_DS999544.1"/>
</dbReference>
<keyword evidence="1" id="KW-0732">Signal</keyword>
<dbReference type="GO" id="GO:0042597">
    <property type="term" value="C:periplasmic space"/>
    <property type="evidence" value="ECO:0007669"/>
    <property type="project" value="UniProtKB-ARBA"/>
</dbReference>
<dbReference type="SUPFAM" id="SSF53850">
    <property type="entry name" value="Periplasmic binding protein-like II"/>
    <property type="match status" value="1"/>
</dbReference>
<name>C0W2A1_9ACTO</name>
<keyword evidence="5" id="KW-1185">Reference proteome</keyword>
<dbReference type="PIRSF" id="PIRSF002741">
    <property type="entry name" value="MppA"/>
    <property type="match status" value="1"/>
</dbReference>
<dbReference type="CDD" id="cd00995">
    <property type="entry name" value="PBP2_NikA_DppA_OppA_like"/>
    <property type="match status" value="1"/>
</dbReference>
<organism evidence="4 5">
    <name type="scientific">Gleimia coleocanis DSM 15436</name>
    <dbReference type="NCBI Taxonomy" id="525245"/>
    <lineage>
        <taxon>Bacteria</taxon>
        <taxon>Bacillati</taxon>
        <taxon>Actinomycetota</taxon>
        <taxon>Actinomycetes</taxon>
        <taxon>Actinomycetales</taxon>
        <taxon>Actinomycetaceae</taxon>
        <taxon>Gleimia</taxon>
    </lineage>
</organism>
<proteinExistence type="predicted"/>
<dbReference type="GO" id="GO:1904680">
    <property type="term" value="F:peptide transmembrane transporter activity"/>
    <property type="evidence" value="ECO:0007669"/>
    <property type="project" value="TreeGrafter"/>
</dbReference>
<evidence type="ECO:0000259" key="3">
    <source>
        <dbReference type="Pfam" id="PF00496"/>
    </source>
</evidence>
<dbReference type="HOGENOM" id="CLU_017028_7_4_11"/>
<dbReference type="NCBIfam" id="TIGR01409">
    <property type="entry name" value="TAT_signal_seq"/>
    <property type="match status" value="1"/>
</dbReference>
<dbReference type="InterPro" id="IPR039424">
    <property type="entry name" value="SBP_5"/>
</dbReference>
<dbReference type="Proteomes" id="UP000010301">
    <property type="component" value="Unassembled WGS sequence"/>
</dbReference>
<dbReference type="PANTHER" id="PTHR30290:SF38">
    <property type="entry name" value="D,D-DIPEPTIDE-BINDING PERIPLASMIC PROTEIN DDPA-RELATED"/>
    <property type="match status" value="1"/>
</dbReference>
<dbReference type="Gene3D" id="3.40.190.10">
    <property type="entry name" value="Periplasmic binding protein-like II"/>
    <property type="match status" value="1"/>
</dbReference>
<dbReference type="STRING" id="525245.HMPREF0044_1445"/>
<evidence type="ECO:0000256" key="1">
    <source>
        <dbReference type="ARBA" id="ARBA00022729"/>
    </source>
</evidence>
<dbReference type="GO" id="GO:0043190">
    <property type="term" value="C:ATP-binding cassette (ABC) transporter complex"/>
    <property type="evidence" value="ECO:0007669"/>
    <property type="project" value="InterPro"/>
</dbReference>
<evidence type="ECO:0000313" key="5">
    <source>
        <dbReference type="Proteomes" id="UP000010301"/>
    </source>
</evidence>
<dbReference type="EMBL" id="ACFG01000037">
    <property type="protein sequence ID" value="EEH63206.1"/>
    <property type="molecule type" value="Genomic_DNA"/>
</dbReference>
<evidence type="ECO:0000313" key="4">
    <source>
        <dbReference type="EMBL" id="EEH63206.1"/>
    </source>
</evidence>
<dbReference type="PROSITE" id="PS51257">
    <property type="entry name" value="PROKAR_LIPOPROTEIN"/>
    <property type="match status" value="1"/>
</dbReference>
<accession>C0W2A1</accession>
<keyword evidence="2" id="KW-1133">Transmembrane helix</keyword>
<keyword evidence="2" id="KW-0812">Transmembrane</keyword>
<dbReference type="eggNOG" id="COG0747">
    <property type="taxonomic scope" value="Bacteria"/>
</dbReference>
<dbReference type="Gene3D" id="3.10.105.10">
    <property type="entry name" value="Dipeptide-binding Protein, Domain 3"/>
    <property type="match status" value="1"/>
</dbReference>
<dbReference type="InterPro" id="IPR019546">
    <property type="entry name" value="TAT_signal_bac_arc"/>
</dbReference>
<keyword evidence="2" id="KW-0472">Membrane</keyword>
<evidence type="ECO:0000256" key="2">
    <source>
        <dbReference type="SAM" id="Phobius"/>
    </source>
</evidence>
<dbReference type="PROSITE" id="PS51318">
    <property type="entry name" value="TAT"/>
    <property type="match status" value="1"/>
</dbReference>